<keyword evidence="4" id="KW-0547">Nucleotide-binding</keyword>
<accession>A0ABY8NJ02</accession>
<feature type="binding site" evidence="13">
    <location>
        <position position="377"/>
    </location>
    <ligand>
        <name>4-amino-2-methyl-5-(diphosphooxymethyl)pyrimidine</name>
        <dbReference type="ChEBI" id="CHEBI:57841"/>
    </ligand>
</feature>
<dbReference type="SUPFAM" id="SSF51391">
    <property type="entry name" value="Thiamin phosphate synthase"/>
    <property type="match status" value="1"/>
</dbReference>
<dbReference type="HAMAP" id="MF_00097">
    <property type="entry name" value="TMP_synthase"/>
    <property type="match status" value="1"/>
</dbReference>
<feature type="binding site" evidence="13">
    <location>
        <begin position="494"/>
        <end position="495"/>
    </location>
    <ligand>
        <name>2-[(2R,5Z)-2-carboxy-4-methylthiazol-5(2H)-ylidene]ethyl phosphate</name>
        <dbReference type="ChEBI" id="CHEBI:62899"/>
    </ligand>
</feature>
<dbReference type="CDD" id="cd00564">
    <property type="entry name" value="TMP_TenI"/>
    <property type="match status" value="1"/>
</dbReference>
<evidence type="ECO:0000256" key="10">
    <source>
        <dbReference type="ARBA" id="ARBA00047334"/>
    </source>
</evidence>
<feature type="binding site" evidence="13">
    <location>
        <position position="416"/>
    </location>
    <ligand>
        <name>4-amino-2-methyl-5-(diphosphooxymethyl)pyrimidine</name>
        <dbReference type="ChEBI" id="CHEBI:57841"/>
    </ligand>
</feature>
<keyword evidence="6" id="KW-0067">ATP-binding</keyword>
<dbReference type="Proteomes" id="UP001236500">
    <property type="component" value="Chromosome"/>
</dbReference>
<dbReference type="GO" id="GO:0004789">
    <property type="term" value="F:thiamine-phosphate diphosphorylase activity"/>
    <property type="evidence" value="ECO:0007669"/>
    <property type="project" value="UniProtKB-EC"/>
</dbReference>
<reference evidence="16 17" key="1">
    <citation type="submission" date="2023-02" db="EMBL/GenBank/DDBJ databases">
        <title>Description and genomic characterization of Microbulbifer bruguierae sp. nov., isolated from the sediment of mangrove plant Bruguiera sexangula.</title>
        <authorList>
            <person name="Long M."/>
        </authorList>
    </citation>
    <scope>NUCLEOTIDE SEQUENCE [LARGE SCALE GENOMIC DNA]</scope>
    <source>
        <strain evidence="16 17">H12</strain>
    </source>
</reference>
<dbReference type="PANTHER" id="PTHR20858">
    <property type="entry name" value="PHOSPHOMETHYLPYRIMIDINE KINASE"/>
    <property type="match status" value="1"/>
</dbReference>
<keyword evidence="17" id="KW-1185">Reference proteome</keyword>
<keyword evidence="3 13" id="KW-0479">Metal-binding</keyword>
<evidence type="ECO:0000256" key="5">
    <source>
        <dbReference type="ARBA" id="ARBA00022777"/>
    </source>
</evidence>
<dbReference type="CDD" id="cd01169">
    <property type="entry name" value="HMPP_kinase"/>
    <property type="match status" value="1"/>
</dbReference>
<keyword evidence="2 13" id="KW-0808">Transferase</keyword>
<comment type="pathway">
    <text evidence="1 13">Cofactor biosynthesis; thiamine diphosphate biosynthesis; thiamine phosphate from 4-amino-2-methyl-5-diphosphomethylpyrimidine and 4-methyl-5-(2-phosphoethyl)-thiazole: step 1/1.</text>
</comment>
<evidence type="ECO:0000256" key="12">
    <source>
        <dbReference type="ARBA" id="ARBA00047883"/>
    </source>
</evidence>
<comment type="catalytic activity">
    <reaction evidence="10 13">
        <text>4-methyl-5-(2-phosphooxyethyl)-thiazole + 4-amino-2-methyl-5-(diphosphooxymethyl)pyrimidine + H(+) = thiamine phosphate + diphosphate</text>
        <dbReference type="Rhea" id="RHEA:22328"/>
        <dbReference type="ChEBI" id="CHEBI:15378"/>
        <dbReference type="ChEBI" id="CHEBI:33019"/>
        <dbReference type="ChEBI" id="CHEBI:37575"/>
        <dbReference type="ChEBI" id="CHEBI:57841"/>
        <dbReference type="ChEBI" id="CHEBI:58296"/>
        <dbReference type="EC" id="2.5.1.3"/>
    </reaction>
</comment>
<comment type="similarity">
    <text evidence="13">Belongs to the thiamine-phosphate synthase family.</text>
</comment>
<dbReference type="RefSeq" id="WP_280321603.1">
    <property type="nucleotide sequence ID" value="NZ_CP118605.1"/>
</dbReference>
<evidence type="ECO:0000256" key="3">
    <source>
        <dbReference type="ARBA" id="ARBA00022723"/>
    </source>
</evidence>
<feature type="binding site" evidence="13">
    <location>
        <position position="445"/>
    </location>
    <ligand>
        <name>4-amino-2-methyl-5-(diphosphooxymethyl)pyrimidine</name>
        <dbReference type="ChEBI" id="CHEBI:57841"/>
    </ligand>
</feature>
<dbReference type="InterPro" id="IPR029056">
    <property type="entry name" value="Ribokinase-like"/>
</dbReference>
<feature type="domain" description="Thiamine phosphate synthase/TenI" evidence="14">
    <location>
        <begin position="329"/>
        <end position="497"/>
    </location>
</feature>
<dbReference type="InterPro" id="IPR036206">
    <property type="entry name" value="ThiamineP_synth_sf"/>
</dbReference>
<evidence type="ECO:0000259" key="14">
    <source>
        <dbReference type="Pfam" id="PF02581"/>
    </source>
</evidence>
<evidence type="ECO:0000256" key="1">
    <source>
        <dbReference type="ARBA" id="ARBA00005165"/>
    </source>
</evidence>
<dbReference type="Gene3D" id="3.40.1190.20">
    <property type="match status" value="1"/>
</dbReference>
<evidence type="ECO:0000256" key="9">
    <source>
        <dbReference type="ARBA" id="ARBA00023268"/>
    </source>
</evidence>
<evidence type="ECO:0000256" key="7">
    <source>
        <dbReference type="ARBA" id="ARBA00022842"/>
    </source>
</evidence>
<dbReference type="EMBL" id="CP118605">
    <property type="protein sequence ID" value="WGL17702.1"/>
    <property type="molecule type" value="Genomic_DNA"/>
</dbReference>
<dbReference type="Pfam" id="PF08543">
    <property type="entry name" value="Phos_pyr_kin"/>
    <property type="match status" value="1"/>
</dbReference>
<dbReference type="PANTHER" id="PTHR20858:SF17">
    <property type="entry name" value="HYDROXYMETHYLPYRIMIDINE_PHOSPHOMETHYLPYRIMIDINE KINASE THI20-RELATED"/>
    <property type="match status" value="1"/>
</dbReference>
<gene>
    <name evidence="13 16" type="primary">thiE</name>
    <name evidence="16" type="ORF">PVT68_05255</name>
</gene>
<comment type="function">
    <text evidence="13">Condenses 4-methyl-5-(beta-hydroxyethyl)thiazole monophosphate (THZ-P) and 2-methyl-4-amino-5-hydroxymethyl pyrimidine pyrophosphate (HMP-PP) to form thiamine monophosphate (TMP).</text>
</comment>
<dbReference type="Pfam" id="PF02581">
    <property type="entry name" value="TMP-TENI"/>
    <property type="match status" value="1"/>
</dbReference>
<feature type="binding site" evidence="13">
    <location>
        <position position="474"/>
    </location>
    <ligand>
        <name>2-[(2R,5Z)-2-carboxy-4-methylthiazol-5(2H)-ylidene]ethyl phosphate</name>
        <dbReference type="ChEBI" id="CHEBI:62899"/>
    </ligand>
</feature>
<feature type="binding site" evidence="13">
    <location>
        <position position="397"/>
    </location>
    <ligand>
        <name>Mg(2+)</name>
        <dbReference type="ChEBI" id="CHEBI:18420"/>
    </ligand>
</feature>
<evidence type="ECO:0000256" key="11">
    <source>
        <dbReference type="ARBA" id="ARBA00047851"/>
    </source>
</evidence>
<comment type="catalytic activity">
    <reaction evidence="11 13">
        <text>2-(2-carboxy-4-methylthiazol-5-yl)ethyl phosphate + 4-amino-2-methyl-5-(diphosphooxymethyl)pyrimidine + 2 H(+) = thiamine phosphate + CO2 + diphosphate</text>
        <dbReference type="Rhea" id="RHEA:47848"/>
        <dbReference type="ChEBI" id="CHEBI:15378"/>
        <dbReference type="ChEBI" id="CHEBI:16526"/>
        <dbReference type="ChEBI" id="CHEBI:33019"/>
        <dbReference type="ChEBI" id="CHEBI:37575"/>
        <dbReference type="ChEBI" id="CHEBI:57841"/>
        <dbReference type="ChEBI" id="CHEBI:62890"/>
        <dbReference type="EC" id="2.5.1.3"/>
    </reaction>
</comment>
<dbReference type="InterPro" id="IPR022998">
    <property type="entry name" value="ThiamineP_synth_TenI"/>
</dbReference>
<dbReference type="NCBIfam" id="TIGR00693">
    <property type="entry name" value="thiE"/>
    <property type="match status" value="1"/>
</dbReference>
<evidence type="ECO:0000256" key="4">
    <source>
        <dbReference type="ARBA" id="ARBA00022741"/>
    </source>
</evidence>
<dbReference type="InterPro" id="IPR034291">
    <property type="entry name" value="TMP_synthase"/>
</dbReference>
<dbReference type="InterPro" id="IPR004399">
    <property type="entry name" value="HMP/HMP-P_kinase_dom"/>
</dbReference>
<feature type="binding site" evidence="13">
    <location>
        <position position="378"/>
    </location>
    <ligand>
        <name>Mg(2+)</name>
        <dbReference type="ChEBI" id="CHEBI:18420"/>
    </ligand>
</feature>
<dbReference type="NCBIfam" id="NF002904">
    <property type="entry name" value="PRK03512.1"/>
    <property type="match status" value="1"/>
</dbReference>
<dbReference type="InterPro" id="IPR013749">
    <property type="entry name" value="PM/HMP-P_kinase-1"/>
</dbReference>
<proteinExistence type="inferred from homology"/>
<feature type="domain" description="Pyridoxamine kinase/Phosphomethylpyrimidine kinase" evidence="15">
    <location>
        <begin position="18"/>
        <end position="273"/>
    </location>
</feature>
<feature type="binding site" evidence="13">
    <location>
        <begin position="346"/>
        <end position="350"/>
    </location>
    <ligand>
        <name>4-amino-2-methyl-5-(diphosphooxymethyl)pyrimidine</name>
        <dbReference type="ChEBI" id="CHEBI:57841"/>
    </ligand>
</feature>
<evidence type="ECO:0000313" key="17">
    <source>
        <dbReference type="Proteomes" id="UP001236500"/>
    </source>
</evidence>
<protein>
    <recommendedName>
        <fullName evidence="13">Thiamine-phosphate synthase</fullName>
        <shortName evidence="13">TP synthase</shortName>
        <shortName evidence="13">TPS</shortName>
        <ecNumber evidence="13">2.5.1.3</ecNumber>
    </recommendedName>
    <alternativeName>
        <fullName evidence="13">Thiamine-phosphate pyrophosphorylase</fullName>
        <shortName evidence="13">TMP pyrophosphorylase</shortName>
        <shortName evidence="13">TMP-PPase</shortName>
    </alternativeName>
</protein>
<keyword evidence="7 13" id="KW-0460">Magnesium</keyword>
<sequence>MSGIEQIRPIVWTIAGSDSGGGAGIQADLLTMHDLGVHGCSAITANTAQNTLGVPAINVVADGVLQSQLDALSADLKPSAIKIGLLANVAQVRLVANFLRELESRGEAVPVVYDPVAVATSGAQLTEDSTGAAVMNELLPLCDLITPNSIELAWLAGGVADCAESILAAARKIRDGYKSALLVTGGHGEIEPGTTADLLCTGSGERIREHWLIGKKIETRDTHGTGCTLSSAIAALLALGYPLKDACVVANAYVRRGLRLGNTGHIGTGAGPVGHCGWPTELRDYPEVLIAGSERARSYGIFDISAAASFAAEFAQPDTTRLGLYPVVDTVEWIEKLAEEGVRTLQLRIKHARDDLREQIERAVAIGRRYDLRLFINDHWQLAIECGAYGVHLGQEDLHTADLKAIQAAGLKLGISTHGFFELLYAWQYRPSYLAIGAIYATTTKDMSGQLQGPQKLALMAALLPDYPLVAIGGINLQRAPDVTASGVGSIAVVTAITDAPDYRQAVAQLRAVIE</sequence>
<feature type="binding site" evidence="13">
    <location>
        <begin position="442"/>
        <end position="444"/>
    </location>
    <ligand>
        <name>2-[(2R,5Z)-2-carboxy-4-methylthiazol-5(2H)-ylidene]ethyl phosphate</name>
        <dbReference type="ChEBI" id="CHEBI:62899"/>
    </ligand>
</feature>
<dbReference type="NCBIfam" id="TIGR00097">
    <property type="entry name" value="HMP-P_kinase"/>
    <property type="match status" value="1"/>
</dbReference>
<evidence type="ECO:0000256" key="2">
    <source>
        <dbReference type="ARBA" id="ARBA00022679"/>
    </source>
</evidence>
<keyword evidence="8 13" id="KW-0784">Thiamine biosynthesis</keyword>
<organism evidence="16 17">
    <name type="scientific">Microbulbifer bruguierae</name>
    <dbReference type="NCBI Taxonomy" id="3029061"/>
    <lineage>
        <taxon>Bacteria</taxon>
        <taxon>Pseudomonadati</taxon>
        <taxon>Pseudomonadota</taxon>
        <taxon>Gammaproteobacteria</taxon>
        <taxon>Cellvibrionales</taxon>
        <taxon>Microbulbiferaceae</taxon>
        <taxon>Microbulbifer</taxon>
    </lineage>
</organism>
<evidence type="ECO:0000256" key="13">
    <source>
        <dbReference type="HAMAP-Rule" id="MF_00097"/>
    </source>
</evidence>
<keyword evidence="5" id="KW-0418">Kinase</keyword>
<comment type="catalytic activity">
    <reaction evidence="12 13">
        <text>2-[(2R,5Z)-2-carboxy-4-methylthiazol-5(2H)-ylidene]ethyl phosphate + 4-amino-2-methyl-5-(diphosphooxymethyl)pyrimidine + 2 H(+) = thiamine phosphate + CO2 + diphosphate</text>
        <dbReference type="Rhea" id="RHEA:47844"/>
        <dbReference type="ChEBI" id="CHEBI:15378"/>
        <dbReference type="ChEBI" id="CHEBI:16526"/>
        <dbReference type="ChEBI" id="CHEBI:33019"/>
        <dbReference type="ChEBI" id="CHEBI:37575"/>
        <dbReference type="ChEBI" id="CHEBI:57841"/>
        <dbReference type="ChEBI" id="CHEBI:62899"/>
        <dbReference type="EC" id="2.5.1.3"/>
    </reaction>
</comment>
<dbReference type="InterPro" id="IPR013785">
    <property type="entry name" value="Aldolase_TIM"/>
</dbReference>
<dbReference type="EC" id="2.5.1.3" evidence="13"/>
<keyword evidence="9" id="KW-0511">Multifunctional enzyme</keyword>
<evidence type="ECO:0000256" key="6">
    <source>
        <dbReference type="ARBA" id="ARBA00022840"/>
    </source>
</evidence>
<dbReference type="SUPFAM" id="SSF53613">
    <property type="entry name" value="Ribokinase-like"/>
    <property type="match status" value="1"/>
</dbReference>
<dbReference type="Gene3D" id="3.20.20.70">
    <property type="entry name" value="Aldolase class I"/>
    <property type="match status" value="1"/>
</dbReference>
<name>A0ABY8NJ02_9GAMM</name>
<evidence type="ECO:0000256" key="8">
    <source>
        <dbReference type="ARBA" id="ARBA00022977"/>
    </source>
</evidence>
<evidence type="ECO:0000313" key="16">
    <source>
        <dbReference type="EMBL" id="WGL17702.1"/>
    </source>
</evidence>
<evidence type="ECO:0000259" key="15">
    <source>
        <dbReference type="Pfam" id="PF08543"/>
    </source>
</evidence>
<comment type="cofactor">
    <cofactor evidence="13">
        <name>Mg(2+)</name>
        <dbReference type="ChEBI" id="CHEBI:18420"/>
    </cofactor>
    <text evidence="13">Binds 1 Mg(2+) ion per subunit.</text>
</comment>